<keyword evidence="1" id="KW-0943">RNA-mediated gene silencing</keyword>
<dbReference type="Pfam" id="PF05183">
    <property type="entry name" value="RdRP"/>
    <property type="match status" value="2"/>
</dbReference>
<evidence type="ECO:0000313" key="3">
    <source>
        <dbReference type="EMBL" id="KAE8654454.1"/>
    </source>
</evidence>
<dbReference type="InterPro" id="IPR007855">
    <property type="entry name" value="RDRP"/>
</dbReference>
<comment type="catalytic activity">
    <reaction evidence="1">
        <text>RNA(n) + a ribonucleoside 5'-triphosphate = RNA(n+1) + diphosphate</text>
        <dbReference type="Rhea" id="RHEA:21248"/>
        <dbReference type="Rhea" id="RHEA-COMP:14527"/>
        <dbReference type="Rhea" id="RHEA-COMP:17342"/>
        <dbReference type="ChEBI" id="CHEBI:33019"/>
        <dbReference type="ChEBI" id="CHEBI:61557"/>
        <dbReference type="ChEBI" id="CHEBI:140395"/>
        <dbReference type="EC" id="2.7.7.48"/>
    </reaction>
</comment>
<comment type="function">
    <text evidence="1">Probably involved in the RNA silencing pathway and required for the generation of small interfering RNAs (siRNAs).</text>
</comment>
<reference evidence="3" key="1">
    <citation type="submission" date="2019-09" db="EMBL/GenBank/DDBJ databases">
        <title>Draft genome information of white flower Hibiscus syriacus.</title>
        <authorList>
            <person name="Kim Y.-M."/>
        </authorList>
    </citation>
    <scope>NUCLEOTIDE SEQUENCE [LARGE SCALE GENOMIC DNA]</scope>
    <source>
        <strain evidence="3">YM2019G1</strain>
    </source>
</reference>
<sequence>MQKFDADSTSLDVLSWSKLHPCYLNRQIIILMSTIGVKDSVFEMKQKEFLAQLDAILVDPEKAREAMDRICHGELVKILREMILCGYKPDSEPFLSMMLRTIRASKLLDLRTRTRILIEKGGILMGCLDETGTLEYGQVFVQYSDSKSRQSSSETLLTFNDRQSNRNCHIIEGKVAIAKNPCLQPGDLRVQQAVDVVVLHHMVDCIVFPQKGPSDLDGDLYFVSWDEDLIPPCNFVPMDYRAEPTKLLDRDVTMEEPSMEMSEQCIALAKLSSKAADFPKTGIPANIPSRLRISEYPDFMEKPDRLTYESQSVIVGSTMR</sequence>
<keyword evidence="1" id="KW-0548">Nucleotidyltransferase</keyword>
<accession>A0A6A2XKT5</accession>
<protein>
    <recommendedName>
        <fullName evidence="1">RNA-dependent RNA polymerase</fullName>
        <ecNumber evidence="1">2.7.7.48</ecNumber>
    </recommendedName>
</protein>
<evidence type="ECO:0000256" key="1">
    <source>
        <dbReference type="RuleBase" id="RU363098"/>
    </source>
</evidence>
<gene>
    <name evidence="3" type="ORF">F3Y22_tig00117048pilonHSYRG00293</name>
</gene>
<keyword evidence="4" id="KW-1185">Reference proteome</keyword>
<dbReference type="GO" id="GO:0030422">
    <property type="term" value="P:siRNA processing"/>
    <property type="evidence" value="ECO:0007669"/>
    <property type="project" value="TreeGrafter"/>
</dbReference>
<dbReference type="AlphaFoldDB" id="A0A6A2XKT5"/>
<evidence type="ECO:0000259" key="2">
    <source>
        <dbReference type="Pfam" id="PF05183"/>
    </source>
</evidence>
<keyword evidence="1" id="KW-0808">Transferase</keyword>
<dbReference type="GO" id="GO:0003968">
    <property type="term" value="F:RNA-directed RNA polymerase activity"/>
    <property type="evidence" value="ECO:0007669"/>
    <property type="project" value="UniProtKB-KW"/>
</dbReference>
<dbReference type="Proteomes" id="UP000436088">
    <property type="component" value="Unassembled WGS sequence"/>
</dbReference>
<proteinExistence type="inferred from homology"/>
<dbReference type="GO" id="GO:0003723">
    <property type="term" value="F:RNA binding"/>
    <property type="evidence" value="ECO:0007669"/>
    <property type="project" value="UniProtKB-KW"/>
</dbReference>
<comment type="caution">
    <text evidence="3">The sequence shown here is derived from an EMBL/GenBank/DDBJ whole genome shotgun (WGS) entry which is preliminary data.</text>
</comment>
<dbReference type="EMBL" id="VEPZ02001787">
    <property type="protein sequence ID" value="KAE8654454.1"/>
    <property type="molecule type" value="Genomic_DNA"/>
</dbReference>
<comment type="similarity">
    <text evidence="1">Belongs to the RdRP family.</text>
</comment>
<evidence type="ECO:0000313" key="4">
    <source>
        <dbReference type="Proteomes" id="UP000436088"/>
    </source>
</evidence>
<keyword evidence="1" id="KW-0696">RNA-directed RNA polymerase</keyword>
<dbReference type="EC" id="2.7.7.48" evidence="1"/>
<dbReference type="InterPro" id="IPR057596">
    <property type="entry name" value="RDRP_core"/>
</dbReference>
<keyword evidence="1" id="KW-0694">RNA-binding</keyword>
<feature type="domain" description="RDRP core" evidence="2">
    <location>
        <begin position="1"/>
        <end position="256"/>
    </location>
</feature>
<organism evidence="3 4">
    <name type="scientific">Hibiscus syriacus</name>
    <name type="common">Rose of Sharon</name>
    <dbReference type="NCBI Taxonomy" id="106335"/>
    <lineage>
        <taxon>Eukaryota</taxon>
        <taxon>Viridiplantae</taxon>
        <taxon>Streptophyta</taxon>
        <taxon>Embryophyta</taxon>
        <taxon>Tracheophyta</taxon>
        <taxon>Spermatophyta</taxon>
        <taxon>Magnoliopsida</taxon>
        <taxon>eudicotyledons</taxon>
        <taxon>Gunneridae</taxon>
        <taxon>Pentapetalae</taxon>
        <taxon>rosids</taxon>
        <taxon>malvids</taxon>
        <taxon>Malvales</taxon>
        <taxon>Malvaceae</taxon>
        <taxon>Malvoideae</taxon>
        <taxon>Hibiscus</taxon>
    </lineage>
</organism>
<feature type="domain" description="RDRP core" evidence="2">
    <location>
        <begin position="261"/>
        <end position="314"/>
    </location>
</feature>
<dbReference type="PANTHER" id="PTHR23079:SF1">
    <property type="entry name" value="RNA-DEPENDENT RNA POLYMERASE 1"/>
    <property type="match status" value="1"/>
</dbReference>
<name>A0A6A2XKT5_HIBSY</name>
<dbReference type="PANTHER" id="PTHR23079">
    <property type="entry name" value="RNA-DEPENDENT RNA POLYMERASE"/>
    <property type="match status" value="1"/>
</dbReference>
<dbReference type="GO" id="GO:0031380">
    <property type="term" value="C:nuclear RNA-directed RNA polymerase complex"/>
    <property type="evidence" value="ECO:0007669"/>
    <property type="project" value="TreeGrafter"/>
</dbReference>